<dbReference type="GO" id="GO:0050661">
    <property type="term" value="F:NADP binding"/>
    <property type="evidence" value="ECO:0007669"/>
    <property type="project" value="InterPro"/>
</dbReference>
<accession>A0A517YE53</accession>
<dbReference type="PIRSF" id="PIRSF000332">
    <property type="entry name" value="FMO"/>
    <property type="match status" value="1"/>
</dbReference>
<proteinExistence type="inferred from homology"/>
<evidence type="ECO:0000313" key="7">
    <source>
        <dbReference type="Proteomes" id="UP000315017"/>
    </source>
</evidence>
<evidence type="ECO:0000313" key="6">
    <source>
        <dbReference type="EMBL" id="QDU28442.1"/>
    </source>
</evidence>
<dbReference type="InterPro" id="IPR050346">
    <property type="entry name" value="FMO-like"/>
</dbReference>
<evidence type="ECO:0000256" key="1">
    <source>
        <dbReference type="ARBA" id="ARBA00009183"/>
    </source>
</evidence>
<keyword evidence="7" id="KW-1185">Reference proteome</keyword>
<keyword evidence="5 6" id="KW-0560">Oxidoreductase</keyword>
<comment type="similarity">
    <text evidence="1">Belongs to the FMO family.</text>
</comment>
<reference evidence="6 7" key="1">
    <citation type="submission" date="2019-02" db="EMBL/GenBank/DDBJ databases">
        <title>Deep-cultivation of Planctomycetes and their phenomic and genomic characterization uncovers novel biology.</title>
        <authorList>
            <person name="Wiegand S."/>
            <person name="Jogler M."/>
            <person name="Boedeker C."/>
            <person name="Pinto D."/>
            <person name="Vollmers J."/>
            <person name="Rivas-Marin E."/>
            <person name="Kohn T."/>
            <person name="Peeters S.H."/>
            <person name="Heuer A."/>
            <person name="Rast P."/>
            <person name="Oberbeckmann S."/>
            <person name="Bunk B."/>
            <person name="Jeske O."/>
            <person name="Meyerdierks A."/>
            <person name="Storesund J.E."/>
            <person name="Kallscheuer N."/>
            <person name="Luecker S."/>
            <person name="Lage O.M."/>
            <person name="Pohl T."/>
            <person name="Merkel B.J."/>
            <person name="Hornburger P."/>
            <person name="Mueller R.-W."/>
            <person name="Bruemmer F."/>
            <person name="Labrenz M."/>
            <person name="Spormann A.M."/>
            <person name="Op den Camp H."/>
            <person name="Overmann J."/>
            <person name="Amann R."/>
            <person name="Jetten M.S.M."/>
            <person name="Mascher T."/>
            <person name="Medema M.H."/>
            <person name="Devos D.P."/>
            <person name="Kaster A.-K."/>
            <person name="Ovreas L."/>
            <person name="Rohde M."/>
            <person name="Galperin M.Y."/>
            <person name="Jogler C."/>
        </authorList>
    </citation>
    <scope>NUCLEOTIDE SEQUENCE [LARGE SCALE GENOMIC DNA]</scope>
    <source>
        <strain evidence="6 7">ETA_A8</strain>
    </source>
</reference>
<keyword evidence="3" id="KW-0274">FAD</keyword>
<dbReference type="SUPFAM" id="SSF51905">
    <property type="entry name" value="FAD/NAD(P)-binding domain"/>
    <property type="match status" value="1"/>
</dbReference>
<organism evidence="6 7">
    <name type="scientific">Anatilimnocola aggregata</name>
    <dbReference type="NCBI Taxonomy" id="2528021"/>
    <lineage>
        <taxon>Bacteria</taxon>
        <taxon>Pseudomonadati</taxon>
        <taxon>Planctomycetota</taxon>
        <taxon>Planctomycetia</taxon>
        <taxon>Pirellulales</taxon>
        <taxon>Pirellulaceae</taxon>
        <taxon>Anatilimnocola</taxon>
    </lineage>
</organism>
<dbReference type="Pfam" id="PF00743">
    <property type="entry name" value="FMO-like"/>
    <property type="match status" value="1"/>
</dbReference>
<dbReference type="Gene3D" id="3.50.50.60">
    <property type="entry name" value="FAD/NAD(P)-binding domain"/>
    <property type="match status" value="1"/>
</dbReference>
<evidence type="ECO:0000256" key="3">
    <source>
        <dbReference type="ARBA" id="ARBA00022827"/>
    </source>
</evidence>
<evidence type="ECO:0000256" key="2">
    <source>
        <dbReference type="ARBA" id="ARBA00022630"/>
    </source>
</evidence>
<protein>
    <submittedName>
        <fullName evidence="6">Putative oxidoreductase CzcO</fullName>
        <ecNumber evidence="6">1.-.-.-</ecNumber>
    </submittedName>
</protein>
<dbReference type="GO" id="GO:0050660">
    <property type="term" value="F:flavin adenine dinucleotide binding"/>
    <property type="evidence" value="ECO:0007669"/>
    <property type="project" value="InterPro"/>
</dbReference>
<dbReference type="OrthoDB" id="9778740at2"/>
<dbReference type="Proteomes" id="UP000315017">
    <property type="component" value="Chromosome"/>
</dbReference>
<dbReference type="PANTHER" id="PTHR23023">
    <property type="entry name" value="DIMETHYLANILINE MONOOXYGENASE"/>
    <property type="match status" value="1"/>
</dbReference>
<dbReference type="EC" id="1.-.-.-" evidence="6"/>
<gene>
    <name evidence="6" type="primary">czcO_1</name>
    <name evidence="6" type="ORF">ETAA8_35420</name>
</gene>
<dbReference type="InterPro" id="IPR036188">
    <property type="entry name" value="FAD/NAD-bd_sf"/>
</dbReference>
<name>A0A517YE53_9BACT</name>
<dbReference type="InterPro" id="IPR020946">
    <property type="entry name" value="Flavin_mOase-like"/>
</dbReference>
<dbReference type="PRINTS" id="PR00370">
    <property type="entry name" value="FMOXYGENASE"/>
</dbReference>
<dbReference type="InterPro" id="IPR000960">
    <property type="entry name" value="Flavin_mOase"/>
</dbReference>
<dbReference type="RefSeq" id="WP_145090735.1">
    <property type="nucleotide sequence ID" value="NZ_CP036274.1"/>
</dbReference>
<keyword evidence="4" id="KW-0521">NADP</keyword>
<evidence type="ECO:0000256" key="5">
    <source>
        <dbReference type="ARBA" id="ARBA00023002"/>
    </source>
</evidence>
<sequence length="433" mass="48978">MSDTFAIIGAGPAGLATAKNFSQLGLQVELLEREDDVGGNWYFGRPASSVCHSTHMISSKRMSQLADFPMPKDYPPYPHHRQVLTYLRDYARHFGLYHVTRFQTEVRRIELAVQNGSGEHWQVTLENGEVRTYAGVVIASGHHHDPLWPDLPGNFSGQVLHARDYKTPEQIRGQRVLVIGGGNSGCDLAVEAAQHGSTSLLSLRRGYHFLPKFLFGGPLDAGGELFDRWRVPIWLQQQITAWFVKIAVGRPERYGLPKPDHRLFETHPIVNSQLLYAVGHGHVQVRPAIENITGNRVRFVDGREEDIDVILCATGYKTTFPFLDPSLLMADDGSPRLFLNAFHPQHDRLFVAGLIQPNGSIWPLVDWQSRLMAKFVRAQESNPQKADWFRQLKSRGHDDLGGGIRYDRSPRHSLEVEFFAYRRRLKTLVSSFG</sequence>
<dbReference type="SUPFAM" id="SSF51735">
    <property type="entry name" value="NAD(P)-binding Rossmann-fold domains"/>
    <property type="match status" value="1"/>
</dbReference>
<keyword evidence="2" id="KW-0285">Flavoprotein</keyword>
<dbReference type="GO" id="GO:0004499">
    <property type="term" value="F:N,N-dimethylaniline monooxygenase activity"/>
    <property type="evidence" value="ECO:0007669"/>
    <property type="project" value="InterPro"/>
</dbReference>
<dbReference type="AlphaFoldDB" id="A0A517YE53"/>
<dbReference type="KEGG" id="aagg:ETAA8_35420"/>
<evidence type="ECO:0000256" key="4">
    <source>
        <dbReference type="ARBA" id="ARBA00022857"/>
    </source>
</evidence>
<dbReference type="InterPro" id="IPR036291">
    <property type="entry name" value="NAD(P)-bd_dom_sf"/>
</dbReference>
<dbReference type="EMBL" id="CP036274">
    <property type="protein sequence ID" value="QDU28442.1"/>
    <property type="molecule type" value="Genomic_DNA"/>
</dbReference>